<feature type="region of interest" description="Disordered" evidence="12">
    <location>
        <begin position="272"/>
        <end position="295"/>
    </location>
</feature>
<evidence type="ECO:0000256" key="10">
    <source>
        <dbReference type="PROSITE-ProRule" id="PRU00282"/>
    </source>
</evidence>
<protein>
    <submittedName>
        <fullName evidence="14">Mitochondrial carrier protein domain-containing protein</fullName>
    </submittedName>
</protein>
<evidence type="ECO:0000256" key="2">
    <source>
        <dbReference type="ARBA" id="ARBA00006375"/>
    </source>
</evidence>
<proteinExistence type="inferred from homology"/>
<evidence type="ECO:0000256" key="13">
    <source>
        <dbReference type="SAM" id="Phobius"/>
    </source>
</evidence>
<dbReference type="PANTHER" id="PTHR45760:SF2">
    <property type="entry name" value="FI19922P1-RELATED"/>
    <property type="match status" value="1"/>
</dbReference>
<name>A0AAD4MZH4_9BILA</name>
<evidence type="ECO:0000256" key="11">
    <source>
        <dbReference type="RuleBase" id="RU000488"/>
    </source>
</evidence>
<feature type="compositionally biased region" description="Low complexity" evidence="12">
    <location>
        <begin position="285"/>
        <end position="295"/>
    </location>
</feature>
<keyword evidence="9 10" id="KW-0472">Membrane</keyword>
<comment type="subcellular location">
    <subcellularLocation>
        <location evidence="1">Mitochondrion inner membrane</location>
        <topology evidence="1">Multi-pass membrane protein</topology>
    </subcellularLocation>
</comment>
<gene>
    <name evidence="14" type="ORF">DdX_09590</name>
</gene>
<keyword evidence="3 11" id="KW-0813">Transport</keyword>
<comment type="caution">
    <text evidence="14">The sequence shown here is derived from an EMBL/GenBank/DDBJ whole genome shotgun (WGS) entry which is preliminary data.</text>
</comment>
<dbReference type="AlphaFoldDB" id="A0AAD4MZH4"/>
<keyword evidence="5" id="KW-0677">Repeat</keyword>
<organism evidence="14 15">
    <name type="scientific">Ditylenchus destructor</name>
    <dbReference type="NCBI Taxonomy" id="166010"/>
    <lineage>
        <taxon>Eukaryota</taxon>
        <taxon>Metazoa</taxon>
        <taxon>Ecdysozoa</taxon>
        <taxon>Nematoda</taxon>
        <taxon>Chromadorea</taxon>
        <taxon>Rhabditida</taxon>
        <taxon>Tylenchina</taxon>
        <taxon>Tylenchomorpha</taxon>
        <taxon>Sphaerularioidea</taxon>
        <taxon>Anguinidae</taxon>
        <taxon>Anguininae</taxon>
        <taxon>Ditylenchus</taxon>
    </lineage>
</organism>
<feature type="transmembrane region" description="Helical" evidence="13">
    <location>
        <begin position="237"/>
        <end position="258"/>
    </location>
</feature>
<dbReference type="SUPFAM" id="SSF103506">
    <property type="entry name" value="Mitochondrial carrier"/>
    <property type="match status" value="1"/>
</dbReference>
<dbReference type="GO" id="GO:1990542">
    <property type="term" value="P:mitochondrial transmembrane transport"/>
    <property type="evidence" value="ECO:0007669"/>
    <property type="project" value="InterPro"/>
</dbReference>
<evidence type="ECO:0000313" key="15">
    <source>
        <dbReference type="Proteomes" id="UP001201812"/>
    </source>
</evidence>
<dbReference type="Gene3D" id="1.50.40.10">
    <property type="entry name" value="Mitochondrial carrier domain"/>
    <property type="match status" value="1"/>
</dbReference>
<feature type="repeat" description="Solcar" evidence="10">
    <location>
        <begin position="8"/>
        <end position="134"/>
    </location>
</feature>
<comment type="similarity">
    <text evidence="2 11">Belongs to the mitochondrial carrier (TC 2.A.29) family.</text>
</comment>
<dbReference type="Pfam" id="PF00153">
    <property type="entry name" value="Mito_carr"/>
    <property type="match status" value="4"/>
</dbReference>
<evidence type="ECO:0000256" key="4">
    <source>
        <dbReference type="ARBA" id="ARBA00022692"/>
    </source>
</evidence>
<evidence type="ECO:0000256" key="3">
    <source>
        <dbReference type="ARBA" id="ARBA00022448"/>
    </source>
</evidence>
<evidence type="ECO:0000256" key="6">
    <source>
        <dbReference type="ARBA" id="ARBA00022792"/>
    </source>
</evidence>
<feature type="transmembrane region" description="Helical" evidence="13">
    <location>
        <begin position="147"/>
        <end position="167"/>
    </location>
</feature>
<accession>A0AAD4MZH4</accession>
<keyword evidence="4 10" id="KW-0812">Transmembrane</keyword>
<dbReference type="InterPro" id="IPR023395">
    <property type="entry name" value="MCP_dom_sf"/>
</dbReference>
<dbReference type="EMBL" id="JAKKPZ010000018">
    <property type="protein sequence ID" value="KAI1712501.1"/>
    <property type="molecule type" value="Genomic_DNA"/>
</dbReference>
<feature type="repeat" description="Solcar" evidence="10">
    <location>
        <begin position="141"/>
        <end position="225"/>
    </location>
</feature>
<evidence type="ECO:0000313" key="14">
    <source>
        <dbReference type="EMBL" id="KAI1712501.1"/>
    </source>
</evidence>
<evidence type="ECO:0000256" key="5">
    <source>
        <dbReference type="ARBA" id="ARBA00022737"/>
    </source>
</evidence>
<evidence type="ECO:0000256" key="8">
    <source>
        <dbReference type="ARBA" id="ARBA00023128"/>
    </source>
</evidence>
<dbReference type="PANTHER" id="PTHR45760">
    <property type="entry name" value="FI19922P1-RELATED"/>
    <property type="match status" value="1"/>
</dbReference>
<keyword evidence="15" id="KW-1185">Reference proteome</keyword>
<feature type="transmembrane region" description="Helical" evidence="13">
    <location>
        <begin position="106"/>
        <end position="127"/>
    </location>
</feature>
<evidence type="ECO:0000256" key="12">
    <source>
        <dbReference type="SAM" id="MobiDB-lite"/>
    </source>
</evidence>
<dbReference type="PROSITE" id="PS50920">
    <property type="entry name" value="SOLCAR"/>
    <property type="match status" value="3"/>
</dbReference>
<evidence type="ECO:0000256" key="7">
    <source>
        <dbReference type="ARBA" id="ARBA00022989"/>
    </source>
</evidence>
<dbReference type="InterPro" id="IPR018108">
    <property type="entry name" value="MCP_transmembrane"/>
</dbReference>
<keyword evidence="7 13" id="KW-1133">Transmembrane helix</keyword>
<feature type="repeat" description="Solcar" evidence="10">
    <location>
        <begin position="235"/>
        <end position="349"/>
    </location>
</feature>
<dbReference type="GO" id="GO:0005743">
    <property type="term" value="C:mitochondrial inner membrane"/>
    <property type="evidence" value="ECO:0007669"/>
    <property type="project" value="UniProtKB-SubCell"/>
</dbReference>
<evidence type="ECO:0000256" key="1">
    <source>
        <dbReference type="ARBA" id="ARBA00004448"/>
    </source>
</evidence>
<sequence length="358" mass="39784">MSLLGKDISLKEQIASSSIGALLTSIIVTPMDVVKIRLQSQARPLAQGECFFYTNGLMDHLCVNCEERLGQANSLSKCEWYNRPGHFTGTFDALVKITRHEGITSLWSGLSPTMLSAIPATVFYFTIYDNILTRWRARSGDRLYIPLISGGTARAIAVIIVSPLELVRTKMQSQKHSYSELKNAVKRTVSSDGYSSLWRGCGATLLREIPFSATYWSCYEFFKKRLLRSMGRERTNFGTSFVCGAGAGAIAAVLTMPFDVVKTHQQLTLGQIESSHSHKHQPMRNGKNGSLNGKNGKTELRVKSASEVARHLIKTKGVSALYTGMVPRLMRVAPSCAIMIGTYEYMKSFFARRRSRAE</sequence>
<dbReference type="InterPro" id="IPR045315">
    <property type="entry name" value="Mtm1-like"/>
</dbReference>
<feature type="transmembrane region" description="Helical" evidence="13">
    <location>
        <begin position="329"/>
        <end position="346"/>
    </location>
</feature>
<keyword evidence="6" id="KW-0999">Mitochondrion inner membrane</keyword>
<dbReference type="Proteomes" id="UP001201812">
    <property type="component" value="Unassembled WGS sequence"/>
</dbReference>
<keyword evidence="8" id="KW-0496">Mitochondrion</keyword>
<reference evidence="14" key="1">
    <citation type="submission" date="2022-01" db="EMBL/GenBank/DDBJ databases">
        <title>Genome Sequence Resource for Two Populations of Ditylenchus destructor, the Migratory Endoparasitic Phytonematode.</title>
        <authorList>
            <person name="Zhang H."/>
            <person name="Lin R."/>
            <person name="Xie B."/>
        </authorList>
    </citation>
    <scope>NUCLEOTIDE SEQUENCE</scope>
    <source>
        <strain evidence="14">BazhouSP</strain>
    </source>
</reference>
<evidence type="ECO:0000256" key="9">
    <source>
        <dbReference type="ARBA" id="ARBA00023136"/>
    </source>
</evidence>